<dbReference type="InterPro" id="IPR043502">
    <property type="entry name" value="DNA/RNA_pol_sf"/>
</dbReference>
<dbReference type="EMBL" id="CP144752">
    <property type="protein sequence ID" value="WVZ90280.1"/>
    <property type="molecule type" value="Genomic_DNA"/>
</dbReference>
<dbReference type="PANTHER" id="PTHR37984">
    <property type="entry name" value="PROTEIN CBG26694"/>
    <property type="match status" value="1"/>
</dbReference>
<dbReference type="FunFam" id="3.30.70.270:FF:000020">
    <property type="entry name" value="Transposon Tf2-6 polyprotein-like Protein"/>
    <property type="match status" value="1"/>
</dbReference>
<proteinExistence type="predicted"/>
<organism evidence="2 3">
    <name type="scientific">Paspalum notatum var. saurae</name>
    <dbReference type="NCBI Taxonomy" id="547442"/>
    <lineage>
        <taxon>Eukaryota</taxon>
        <taxon>Viridiplantae</taxon>
        <taxon>Streptophyta</taxon>
        <taxon>Embryophyta</taxon>
        <taxon>Tracheophyta</taxon>
        <taxon>Spermatophyta</taxon>
        <taxon>Magnoliopsida</taxon>
        <taxon>Liliopsida</taxon>
        <taxon>Poales</taxon>
        <taxon>Poaceae</taxon>
        <taxon>PACMAD clade</taxon>
        <taxon>Panicoideae</taxon>
        <taxon>Andropogonodae</taxon>
        <taxon>Paspaleae</taxon>
        <taxon>Paspalinae</taxon>
        <taxon>Paspalum</taxon>
    </lineage>
</organism>
<evidence type="ECO:0000259" key="1">
    <source>
        <dbReference type="Pfam" id="PF00078"/>
    </source>
</evidence>
<dbReference type="AlphaFoldDB" id="A0AAQ3X9P8"/>
<dbReference type="Pfam" id="PF00078">
    <property type="entry name" value="RVT_1"/>
    <property type="match status" value="1"/>
</dbReference>
<dbReference type="InterPro" id="IPR000477">
    <property type="entry name" value="RT_dom"/>
</dbReference>
<dbReference type="SUPFAM" id="SSF56672">
    <property type="entry name" value="DNA/RNA polymerases"/>
    <property type="match status" value="1"/>
</dbReference>
<evidence type="ECO:0000313" key="3">
    <source>
        <dbReference type="Proteomes" id="UP001341281"/>
    </source>
</evidence>
<gene>
    <name evidence="2" type="ORF">U9M48_036590</name>
</gene>
<dbReference type="Proteomes" id="UP001341281">
    <property type="component" value="Chromosome 08"/>
</dbReference>
<protein>
    <recommendedName>
        <fullName evidence="1">Reverse transcriptase domain-containing protein</fullName>
    </recommendedName>
</protein>
<name>A0AAQ3X9P8_PASNO</name>
<dbReference type="InterPro" id="IPR043128">
    <property type="entry name" value="Rev_trsase/Diguanyl_cyclase"/>
</dbReference>
<reference evidence="2 3" key="1">
    <citation type="submission" date="2024-02" db="EMBL/GenBank/DDBJ databases">
        <title>High-quality chromosome-scale genome assembly of Pensacola bahiagrass (Paspalum notatum Flugge var. saurae).</title>
        <authorList>
            <person name="Vega J.M."/>
            <person name="Podio M."/>
            <person name="Orjuela J."/>
            <person name="Siena L.A."/>
            <person name="Pessino S.C."/>
            <person name="Combes M.C."/>
            <person name="Mariac C."/>
            <person name="Albertini E."/>
            <person name="Pupilli F."/>
            <person name="Ortiz J.P.A."/>
            <person name="Leblanc O."/>
        </authorList>
    </citation>
    <scope>NUCLEOTIDE SEQUENCE [LARGE SCALE GENOMIC DNA]</scope>
    <source>
        <strain evidence="2">R1</strain>
        <tissue evidence="2">Leaf</tissue>
    </source>
</reference>
<feature type="domain" description="Reverse transcriptase" evidence="1">
    <location>
        <begin position="1"/>
        <end position="98"/>
    </location>
</feature>
<dbReference type="InterPro" id="IPR050951">
    <property type="entry name" value="Retrovirus_Pol_polyprotein"/>
</dbReference>
<dbReference type="PANTHER" id="PTHR37984:SF5">
    <property type="entry name" value="PROTEIN NYNRIN-LIKE"/>
    <property type="match status" value="1"/>
</dbReference>
<sequence>MPFGLTNAPSMWLMNHVLRTFIGKFVMVYFDDILIYSKTLNEHVEHIKCVLAVLRKECLDANLAKCMFCTDKVDEEKIKVVYEWLPPQNVSQARSFLGIACFYRLFVPNFSTIVAPINELTKKKVPFNWGQAQEKAFEEIKMKLTTTEKLNGLTLNYSIYDKELYAPVRKFVTHSDYEFLKHLKGQLKLNRRHAKWNEFIKSFSYIVKYKKGKDNVVVDVDASSRHHVLLSQLDAKILGLESMKNLYATDYYFSEPYTKCVVGKGWKKFHLHDGFLFRTNKLCIPNCSIHLMLVQEAHAGGLMGHFGAKKD</sequence>
<dbReference type="CDD" id="cd01647">
    <property type="entry name" value="RT_LTR"/>
    <property type="match status" value="1"/>
</dbReference>
<evidence type="ECO:0000313" key="2">
    <source>
        <dbReference type="EMBL" id="WVZ90280.1"/>
    </source>
</evidence>
<accession>A0AAQ3X9P8</accession>
<dbReference type="Gene3D" id="3.30.70.270">
    <property type="match status" value="2"/>
</dbReference>
<keyword evidence="3" id="KW-1185">Reference proteome</keyword>